<evidence type="ECO:0000313" key="3">
    <source>
        <dbReference type="EMBL" id="BAU03655.1"/>
    </source>
</evidence>
<dbReference type="InterPro" id="IPR001878">
    <property type="entry name" value="Znf_CCHC"/>
</dbReference>
<keyword evidence="1" id="KW-0479">Metal-binding</keyword>
<reference evidence="3" key="1">
    <citation type="journal article" date="2015" name="Sci. Rep.">
        <title>The power of single molecule real-time sequencing technology in the de novo assembly of a eukaryotic genome.</title>
        <authorList>
            <person name="Sakai H."/>
            <person name="Naito K."/>
            <person name="Ogiso-Tanaka E."/>
            <person name="Takahashi Y."/>
            <person name="Iseki K."/>
            <person name="Muto C."/>
            <person name="Satou K."/>
            <person name="Teruya K."/>
            <person name="Shiroma A."/>
            <person name="Shimoji M."/>
            <person name="Hirano T."/>
            <person name="Itoh T."/>
            <person name="Kaga A."/>
            <person name="Tomooka N."/>
        </authorList>
    </citation>
    <scope>NUCLEOTIDE SEQUENCE</scope>
</reference>
<dbReference type="SMART" id="SM00343">
    <property type="entry name" value="ZnF_C2HC"/>
    <property type="match status" value="1"/>
</dbReference>
<name>A0A0S3TEV6_PHAAN</name>
<keyword evidence="1" id="KW-0862">Zinc</keyword>
<feature type="non-terminal residue" evidence="3">
    <location>
        <position position="1"/>
    </location>
</feature>
<evidence type="ECO:0000259" key="2">
    <source>
        <dbReference type="PROSITE" id="PS50158"/>
    </source>
</evidence>
<dbReference type="GO" id="GO:0008270">
    <property type="term" value="F:zinc ion binding"/>
    <property type="evidence" value="ECO:0007669"/>
    <property type="project" value="UniProtKB-KW"/>
</dbReference>
<proteinExistence type="predicted"/>
<organism evidence="3">
    <name type="scientific">Vigna angularis var. angularis</name>
    <dbReference type="NCBI Taxonomy" id="157739"/>
    <lineage>
        <taxon>Eukaryota</taxon>
        <taxon>Viridiplantae</taxon>
        <taxon>Streptophyta</taxon>
        <taxon>Embryophyta</taxon>
        <taxon>Tracheophyta</taxon>
        <taxon>Spermatophyta</taxon>
        <taxon>Magnoliopsida</taxon>
        <taxon>eudicotyledons</taxon>
        <taxon>Gunneridae</taxon>
        <taxon>Pentapetalae</taxon>
        <taxon>rosids</taxon>
        <taxon>fabids</taxon>
        <taxon>Fabales</taxon>
        <taxon>Fabaceae</taxon>
        <taxon>Papilionoideae</taxon>
        <taxon>50 kb inversion clade</taxon>
        <taxon>NPAAA clade</taxon>
        <taxon>indigoferoid/millettioid clade</taxon>
        <taxon>Phaseoleae</taxon>
        <taxon>Vigna</taxon>
    </lineage>
</organism>
<dbReference type="AlphaFoldDB" id="A0A0S3TEV6"/>
<dbReference type="EMBL" id="AP015986">
    <property type="protein sequence ID" value="BAU03655.1"/>
    <property type="molecule type" value="Genomic_DNA"/>
</dbReference>
<feature type="domain" description="CCHC-type" evidence="2">
    <location>
        <begin position="15"/>
        <end position="30"/>
    </location>
</feature>
<evidence type="ECO:0000256" key="1">
    <source>
        <dbReference type="PROSITE-ProRule" id="PRU00047"/>
    </source>
</evidence>
<dbReference type="PROSITE" id="PS50158">
    <property type="entry name" value="ZF_CCHC"/>
    <property type="match status" value="1"/>
</dbReference>
<sequence>PHYKFVCPQLVGPMKCYTCGKEGHFARNCPTSKESRLQLPTNQPQQMADTKPQAVGRVYAMTGAEATGPEVAVMPVEQALDGGSTEA</sequence>
<dbReference type="Gene3D" id="4.10.60.10">
    <property type="entry name" value="Zinc finger, CCHC-type"/>
    <property type="match status" value="1"/>
</dbReference>
<keyword evidence="1" id="KW-0863">Zinc-finger</keyword>
<gene>
    <name evidence="3" type="primary">Vigan.UMG151700</name>
    <name evidence="3" type="ORF">VIGAN_UM151700</name>
</gene>
<protein>
    <recommendedName>
        <fullName evidence="2">CCHC-type domain-containing protein</fullName>
    </recommendedName>
</protein>
<dbReference type="Pfam" id="PF00098">
    <property type="entry name" value="zf-CCHC"/>
    <property type="match status" value="1"/>
</dbReference>
<dbReference type="GO" id="GO:0003676">
    <property type="term" value="F:nucleic acid binding"/>
    <property type="evidence" value="ECO:0007669"/>
    <property type="project" value="InterPro"/>
</dbReference>
<dbReference type="SUPFAM" id="SSF57756">
    <property type="entry name" value="Retrovirus zinc finger-like domains"/>
    <property type="match status" value="1"/>
</dbReference>
<accession>A0A0S3TEV6</accession>
<dbReference type="InterPro" id="IPR036875">
    <property type="entry name" value="Znf_CCHC_sf"/>
</dbReference>